<evidence type="ECO:0000256" key="1">
    <source>
        <dbReference type="ARBA" id="ARBA00004651"/>
    </source>
</evidence>
<evidence type="ECO:0000256" key="4">
    <source>
        <dbReference type="ARBA" id="ARBA00022475"/>
    </source>
</evidence>
<keyword evidence="5 8" id="KW-0812">Transmembrane</keyword>
<dbReference type="AlphaFoldDB" id="A0A0G0K4A7"/>
<feature type="transmembrane region" description="Helical" evidence="8">
    <location>
        <begin position="245"/>
        <end position="271"/>
    </location>
</feature>
<evidence type="ECO:0000256" key="2">
    <source>
        <dbReference type="ARBA" id="ARBA00009773"/>
    </source>
</evidence>
<dbReference type="PANTHER" id="PTHR21716:SF53">
    <property type="entry name" value="PERMEASE PERM-RELATED"/>
    <property type="match status" value="1"/>
</dbReference>
<comment type="similarity">
    <text evidence="2">Belongs to the autoinducer-2 exporter (AI-2E) (TC 2.A.86) family.</text>
</comment>
<evidence type="ECO:0000256" key="5">
    <source>
        <dbReference type="ARBA" id="ARBA00022692"/>
    </source>
</evidence>
<keyword evidence="4" id="KW-1003">Cell membrane</keyword>
<feature type="transmembrane region" description="Helical" evidence="8">
    <location>
        <begin position="12"/>
        <end position="28"/>
    </location>
</feature>
<dbReference type="PATRIC" id="fig|1618336.3.peg.473"/>
<reference evidence="9 10" key="1">
    <citation type="journal article" date="2015" name="Nature">
        <title>rRNA introns, odd ribosomes, and small enigmatic genomes across a large radiation of phyla.</title>
        <authorList>
            <person name="Brown C.T."/>
            <person name="Hug L.A."/>
            <person name="Thomas B.C."/>
            <person name="Sharon I."/>
            <person name="Castelle C.J."/>
            <person name="Singh A."/>
            <person name="Wilkins M.J."/>
            <person name="Williams K.H."/>
            <person name="Banfield J.F."/>
        </authorList>
    </citation>
    <scope>NUCLEOTIDE SEQUENCE [LARGE SCALE GENOMIC DNA]</scope>
</reference>
<evidence type="ECO:0000256" key="8">
    <source>
        <dbReference type="SAM" id="Phobius"/>
    </source>
</evidence>
<evidence type="ECO:0000256" key="7">
    <source>
        <dbReference type="ARBA" id="ARBA00023136"/>
    </source>
</evidence>
<dbReference type="GO" id="GO:0055085">
    <property type="term" value="P:transmembrane transport"/>
    <property type="evidence" value="ECO:0007669"/>
    <property type="project" value="TreeGrafter"/>
</dbReference>
<protein>
    <recommendedName>
        <fullName evidence="11">AI-2E family transporter</fullName>
    </recommendedName>
</protein>
<feature type="transmembrane region" description="Helical" evidence="8">
    <location>
        <begin position="63"/>
        <end position="83"/>
    </location>
</feature>
<keyword evidence="7 8" id="KW-0472">Membrane</keyword>
<feature type="transmembrane region" description="Helical" evidence="8">
    <location>
        <begin position="141"/>
        <end position="162"/>
    </location>
</feature>
<feature type="transmembrane region" description="Helical" evidence="8">
    <location>
        <begin position="307"/>
        <end position="325"/>
    </location>
</feature>
<evidence type="ECO:0000256" key="6">
    <source>
        <dbReference type="ARBA" id="ARBA00022989"/>
    </source>
</evidence>
<evidence type="ECO:0008006" key="11">
    <source>
        <dbReference type="Google" id="ProtNLM"/>
    </source>
</evidence>
<dbReference type="InterPro" id="IPR002549">
    <property type="entry name" value="AI-2E-like"/>
</dbReference>
<sequence>MENKVKFEISNSTIIKIILAIFAVWLIYAVREVVVLFFIVLVIVAALGPLVERMAKYIPRALAVIILGILFLGLLTAIGFLMIPPIVEQLKQLAVNLPIILDRLGPIYQHLQNSISNYQESLFNASSQIGRFSSGVYSTTVGFFSAIVAFFTIIVLSFYMLLEGNMIKALIHQFIPEEHKANSFNIAEKINQKMGSWLRGQATLMVIIGTLDGIALAILGVPYALTLAVWGGLTEVIPYVGPWLGLIPAFIIAFTVSPLTGLLVLIVYVVIQQAEAQFLVPKIMGRAVGLSPVIIILSLLIGAKLMGILGVVIAVPIAAAISVLIQEWPEIKKLRS</sequence>
<evidence type="ECO:0000256" key="3">
    <source>
        <dbReference type="ARBA" id="ARBA00022448"/>
    </source>
</evidence>
<dbReference type="PANTHER" id="PTHR21716">
    <property type="entry name" value="TRANSMEMBRANE PROTEIN"/>
    <property type="match status" value="1"/>
</dbReference>
<feature type="transmembrane region" description="Helical" evidence="8">
    <location>
        <begin position="34"/>
        <end position="51"/>
    </location>
</feature>
<dbReference type="STRING" id="1618336.US94_C0031G0004"/>
<proteinExistence type="inferred from homology"/>
<feature type="transmembrane region" description="Helical" evidence="8">
    <location>
        <begin position="283"/>
        <end position="301"/>
    </location>
</feature>
<feature type="transmembrane region" description="Helical" evidence="8">
    <location>
        <begin position="202"/>
        <end position="225"/>
    </location>
</feature>
<accession>A0A0G0K4A7</accession>
<keyword evidence="6 8" id="KW-1133">Transmembrane helix</keyword>
<keyword evidence="3" id="KW-0813">Transport</keyword>
<comment type="subcellular location">
    <subcellularLocation>
        <location evidence="1">Cell membrane</location>
        <topology evidence="1">Multi-pass membrane protein</topology>
    </subcellularLocation>
</comment>
<name>A0A0G0K4A7_9BACT</name>
<dbReference type="GO" id="GO:0005886">
    <property type="term" value="C:plasma membrane"/>
    <property type="evidence" value="ECO:0007669"/>
    <property type="project" value="UniProtKB-SubCell"/>
</dbReference>
<organism evidence="9 10">
    <name type="scientific">Berkelbacteria bacterium GW2011_GWB1_38_5</name>
    <dbReference type="NCBI Taxonomy" id="1618336"/>
    <lineage>
        <taxon>Bacteria</taxon>
        <taxon>Candidatus Berkelbacteria</taxon>
    </lineage>
</organism>
<dbReference type="Proteomes" id="UP000034498">
    <property type="component" value="Unassembled WGS sequence"/>
</dbReference>
<gene>
    <name evidence="9" type="ORF">US94_C0031G0004</name>
</gene>
<dbReference type="Pfam" id="PF01594">
    <property type="entry name" value="AI-2E_transport"/>
    <property type="match status" value="1"/>
</dbReference>
<dbReference type="EMBL" id="LBUX01000031">
    <property type="protein sequence ID" value="KKQ73602.1"/>
    <property type="molecule type" value="Genomic_DNA"/>
</dbReference>
<evidence type="ECO:0000313" key="10">
    <source>
        <dbReference type="Proteomes" id="UP000034498"/>
    </source>
</evidence>
<evidence type="ECO:0000313" key="9">
    <source>
        <dbReference type="EMBL" id="KKQ73602.1"/>
    </source>
</evidence>
<comment type="caution">
    <text evidence="9">The sequence shown here is derived from an EMBL/GenBank/DDBJ whole genome shotgun (WGS) entry which is preliminary data.</text>
</comment>